<evidence type="ECO:0000256" key="1">
    <source>
        <dbReference type="ARBA" id="ARBA00005234"/>
    </source>
</evidence>
<dbReference type="EMBL" id="SDMP01000002">
    <property type="protein sequence ID" value="RYR74109.1"/>
    <property type="molecule type" value="Genomic_DNA"/>
</dbReference>
<gene>
    <name evidence="6" type="ORF">Ahy_A02g008730</name>
</gene>
<keyword evidence="7" id="KW-1185">Reference proteome</keyword>
<dbReference type="InterPro" id="IPR003653">
    <property type="entry name" value="Peptidase_C48_C"/>
</dbReference>
<dbReference type="SUPFAM" id="SSF54001">
    <property type="entry name" value="Cysteine proteinases"/>
    <property type="match status" value="1"/>
</dbReference>
<feature type="region of interest" description="Disordered" evidence="4">
    <location>
        <begin position="28"/>
        <end position="47"/>
    </location>
</feature>
<dbReference type="Gene3D" id="3.40.395.10">
    <property type="entry name" value="Adenoviral Proteinase, Chain A"/>
    <property type="match status" value="1"/>
</dbReference>
<dbReference type="GO" id="GO:0006508">
    <property type="term" value="P:proteolysis"/>
    <property type="evidence" value="ECO:0007669"/>
    <property type="project" value="UniProtKB-KW"/>
</dbReference>
<name>A0A445EFM6_ARAHY</name>
<reference evidence="6 7" key="1">
    <citation type="submission" date="2019-01" db="EMBL/GenBank/DDBJ databases">
        <title>Sequencing of cultivated peanut Arachis hypogaea provides insights into genome evolution and oil improvement.</title>
        <authorList>
            <person name="Chen X."/>
        </authorList>
    </citation>
    <scope>NUCLEOTIDE SEQUENCE [LARGE SCALE GENOMIC DNA]</scope>
    <source>
        <strain evidence="7">cv. Fuhuasheng</strain>
        <tissue evidence="6">Leaves</tissue>
    </source>
</reference>
<organism evidence="6 7">
    <name type="scientific">Arachis hypogaea</name>
    <name type="common">Peanut</name>
    <dbReference type="NCBI Taxonomy" id="3818"/>
    <lineage>
        <taxon>Eukaryota</taxon>
        <taxon>Viridiplantae</taxon>
        <taxon>Streptophyta</taxon>
        <taxon>Embryophyta</taxon>
        <taxon>Tracheophyta</taxon>
        <taxon>Spermatophyta</taxon>
        <taxon>Magnoliopsida</taxon>
        <taxon>eudicotyledons</taxon>
        <taxon>Gunneridae</taxon>
        <taxon>Pentapetalae</taxon>
        <taxon>rosids</taxon>
        <taxon>fabids</taxon>
        <taxon>Fabales</taxon>
        <taxon>Fabaceae</taxon>
        <taxon>Papilionoideae</taxon>
        <taxon>50 kb inversion clade</taxon>
        <taxon>dalbergioids sensu lato</taxon>
        <taxon>Dalbergieae</taxon>
        <taxon>Pterocarpus clade</taxon>
        <taxon>Arachis</taxon>
    </lineage>
</organism>
<comment type="similarity">
    <text evidence="1">Belongs to the peptidase C48 family.</text>
</comment>
<evidence type="ECO:0000256" key="3">
    <source>
        <dbReference type="ARBA" id="ARBA00022801"/>
    </source>
</evidence>
<keyword evidence="2" id="KW-0645">Protease</keyword>
<dbReference type="Proteomes" id="UP000289738">
    <property type="component" value="Chromosome A02"/>
</dbReference>
<sequence length="207" mass="23800">MYNAGDDRLPNIYACHFALPTSRQRKLDYDSGEGSHKPFVKGPGAAEDGSPFSTRLAHWKYMDSGELPKFFQVVFRPPQGNRFGATEMAVAAYIFAVDLDQSNWPLTQQHTARTHWSSFGLIYIPPNKDRHWFLMIVDLDSGDLIYLDSAKDPDDRAHRVQMMTYVAFFLETMLTDKRFYENQASIPPLVSRFNLREPLVTQQKDKS</sequence>
<keyword evidence="3" id="KW-0378">Hydrolase</keyword>
<dbReference type="GO" id="GO:0008234">
    <property type="term" value="F:cysteine-type peptidase activity"/>
    <property type="evidence" value="ECO:0007669"/>
    <property type="project" value="InterPro"/>
</dbReference>
<protein>
    <recommendedName>
        <fullName evidence="5">Ubiquitin-like protease family profile domain-containing protein</fullName>
    </recommendedName>
</protein>
<evidence type="ECO:0000256" key="2">
    <source>
        <dbReference type="ARBA" id="ARBA00022670"/>
    </source>
</evidence>
<dbReference type="Pfam" id="PF02902">
    <property type="entry name" value="Peptidase_C48"/>
    <property type="match status" value="1"/>
</dbReference>
<accession>A0A445EFM6</accession>
<dbReference type="InterPro" id="IPR038765">
    <property type="entry name" value="Papain-like_cys_pep_sf"/>
</dbReference>
<evidence type="ECO:0000313" key="6">
    <source>
        <dbReference type="EMBL" id="RYR74109.1"/>
    </source>
</evidence>
<comment type="caution">
    <text evidence="6">The sequence shown here is derived from an EMBL/GenBank/DDBJ whole genome shotgun (WGS) entry which is preliminary data.</text>
</comment>
<evidence type="ECO:0000313" key="7">
    <source>
        <dbReference type="Proteomes" id="UP000289738"/>
    </source>
</evidence>
<evidence type="ECO:0000256" key="4">
    <source>
        <dbReference type="SAM" id="MobiDB-lite"/>
    </source>
</evidence>
<dbReference type="AlphaFoldDB" id="A0A445EFM6"/>
<proteinExistence type="inferred from homology"/>
<feature type="domain" description="Ubiquitin-like protease family profile" evidence="5">
    <location>
        <begin position="121"/>
        <end position="182"/>
    </location>
</feature>
<evidence type="ECO:0000259" key="5">
    <source>
        <dbReference type="Pfam" id="PF02902"/>
    </source>
</evidence>